<feature type="transmembrane region" description="Helical" evidence="10">
    <location>
        <begin position="393"/>
        <end position="413"/>
    </location>
</feature>
<evidence type="ECO:0000256" key="3">
    <source>
        <dbReference type="ARBA" id="ARBA00022106"/>
    </source>
</evidence>
<dbReference type="PIRSF" id="PIRSF006603">
    <property type="entry name" value="DinF"/>
    <property type="match status" value="1"/>
</dbReference>
<feature type="transmembrane region" description="Helical" evidence="10">
    <location>
        <begin position="21"/>
        <end position="38"/>
    </location>
</feature>
<accession>A0A9D1XE97</accession>
<organism evidence="11 12">
    <name type="scientific">Candidatus Fusicatenibacter merdavium</name>
    <dbReference type="NCBI Taxonomy" id="2838600"/>
    <lineage>
        <taxon>Bacteria</taxon>
        <taxon>Bacillati</taxon>
        <taxon>Bacillota</taxon>
        <taxon>Clostridia</taxon>
        <taxon>Lachnospirales</taxon>
        <taxon>Lachnospiraceae</taxon>
        <taxon>Fusicatenibacter</taxon>
    </lineage>
</organism>
<gene>
    <name evidence="11" type="ORF">H9734_09710</name>
</gene>
<dbReference type="CDD" id="cd13143">
    <property type="entry name" value="MATE_MepA_like"/>
    <property type="match status" value="1"/>
</dbReference>
<evidence type="ECO:0000256" key="4">
    <source>
        <dbReference type="ARBA" id="ARBA00022448"/>
    </source>
</evidence>
<feature type="transmembrane region" description="Helical" evidence="10">
    <location>
        <begin position="50"/>
        <end position="80"/>
    </location>
</feature>
<dbReference type="PANTHER" id="PTHR43823">
    <property type="entry name" value="SPORULATION PROTEIN YKVU"/>
    <property type="match status" value="1"/>
</dbReference>
<feature type="transmembrane region" description="Helical" evidence="10">
    <location>
        <begin position="360"/>
        <end position="381"/>
    </location>
</feature>
<evidence type="ECO:0000256" key="5">
    <source>
        <dbReference type="ARBA" id="ARBA00022475"/>
    </source>
</evidence>
<comment type="subcellular location">
    <subcellularLocation>
        <location evidence="1">Cell membrane</location>
        <topology evidence="1">Multi-pass membrane protein</topology>
    </subcellularLocation>
</comment>
<protein>
    <recommendedName>
        <fullName evidence="3">Multidrug export protein MepA</fullName>
    </recommendedName>
</protein>
<dbReference type="GO" id="GO:0015297">
    <property type="term" value="F:antiporter activity"/>
    <property type="evidence" value="ECO:0007669"/>
    <property type="project" value="InterPro"/>
</dbReference>
<keyword evidence="7 10" id="KW-1133">Transmembrane helix</keyword>
<keyword evidence="8 10" id="KW-0472">Membrane</keyword>
<evidence type="ECO:0000313" key="11">
    <source>
        <dbReference type="EMBL" id="HIX77852.1"/>
    </source>
</evidence>
<comment type="caution">
    <text evidence="11">The sequence shown here is derived from an EMBL/GenBank/DDBJ whole genome shotgun (WGS) entry which is preliminary data.</text>
</comment>
<evidence type="ECO:0000256" key="6">
    <source>
        <dbReference type="ARBA" id="ARBA00022692"/>
    </source>
</evidence>
<evidence type="ECO:0000256" key="10">
    <source>
        <dbReference type="SAM" id="Phobius"/>
    </source>
</evidence>
<dbReference type="InterPro" id="IPR002528">
    <property type="entry name" value="MATE_fam"/>
</dbReference>
<feature type="transmembrane region" description="Helical" evidence="10">
    <location>
        <begin position="240"/>
        <end position="261"/>
    </location>
</feature>
<dbReference type="Proteomes" id="UP000886890">
    <property type="component" value="Unassembled WGS sequence"/>
</dbReference>
<dbReference type="GO" id="GO:0042910">
    <property type="term" value="F:xenobiotic transmembrane transporter activity"/>
    <property type="evidence" value="ECO:0007669"/>
    <property type="project" value="InterPro"/>
</dbReference>
<evidence type="ECO:0000256" key="7">
    <source>
        <dbReference type="ARBA" id="ARBA00022989"/>
    </source>
</evidence>
<keyword evidence="6 10" id="KW-0812">Transmembrane</keyword>
<feature type="transmembrane region" description="Helical" evidence="10">
    <location>
        <begin position="321"/>
        <end position="340"/>
    </location>
</feature>
<feature type="transmembrane region" description="Helical" evidence="10">
    <location>
        <begin position="100"/>
        <end position="118"/>
    </location>
</feature>
<dbReference type="InterPro" id="IPR051327">
    <property type="entry name" value="MATE_MepA_subfamily"/>
</dbReference>
<evidence type="ECO:0000256" key="2">
    <source>
        <dbReference type="ARBA" id="ARBA00008417"/>
    </source>
</evidence>
<name>A0A9D1XE97_9FIRM</name>
<dbReference type="InterPro" id="IPR045070">
    <property type="entry name" value="MATE_MepA-like"/>
</dbReference>
<reference evidence="11" key="2">
    <citation type="submission" date="2021-04" db="EMBL/GenBank/DDBJ databases">
        <authorList>
            <person name="Gilroy R."/>
        </authorList>
    </citation>
    <scope>NUCLEOTIDE SEQUENCE</scope>
    <source>
        <strain evidence="11">CHK183-1962</strain>
    </source>
</reference>
<dbReference type="InterPro" id="IPR048279">
    <property type="entry name" value="MdtK-like"/>
</dbReference>
<sequence length="452" mass="48624">MKMNQTEEFSTGKLFPMIVRYSVPAAISLLITAIYNIVDRIFVGNFCGTSALAGLSVCFPLSFLMMAVALTCSAGGASLFSLFHGSGQTEDMSRSFGNSYLMVVVFELILSALLLLFADPILHLFGVTETCYSYALEYYRIVALGCIFQGISQVCCDFVRVSGKPVLGMCVTGIGAVTNIILDFLFVVVFDMGVQGAAVATVIGQFCSAAFGSVQVFSGKTLVKVSADIFRIRTGLAGRIISCGFSFFIAQVAMGLISLVYNGQLGKYGGDTAISVYAVVSSVMTFVIMPASGISQGIQPILGNNYGAGKYHRVMETLGKASALSVGITCVIWIAVLVFARELILVFGGSEEMMAIGVSGLRINFIITPILGFVMLATTFFQSIGKPMPSIVVTAFRQIIFLISFIYILPLFLGMNGIFWAQPISDAFALVLSLGLTMRERKILYHLESKKD</sequence>
<dbReference type="GO" id="GO:0046677">
    <property type="term" value="P:response to antibiotic"/>
    <property type="evidence" value="ECO:0007669"/>
    <property type="project" value="UniProtKB-KW"/>
</dbReference>
<dbReference type="NCBIfam" id="TIGR00797">
    <property type="entry name" value="matE"/>
    <property type="match status" value="1"/>
</dbReference>
<keyword evidence="9" id="KW-0046">Antibiotic resistance</keyword>
<dbReference type="EMBL" id="DXEK01000160">
    <property type="protein sequence ID" value="HIX77852.1"/>
    <property type="molecule type" value="Genomic_DNA"/>
</dbReference>
<evidence type="ECO:0000256" key="8">
    <source>
        <dbReference type="ARBA" id="ARBA00023136"/>
    </source>
</evidence>
<evidence type="ECO:0000256" key="1">
    <source>
        <dbReference type="ARBA" id="ARBA00004651"/>
    </source>
</evidence>
<feature type="transmembrane region" description="Helical" evidence="10">
    <location>
        <begin position="166"/>
        <end position="190"/>
    </location>
</feature>
<dbReference type="Pfam" id="PF01554">
    <property type="entry name" value="MatE"/>
    <property type="match status" value="2"/>
</dbReference>
<dbReference type="AlphaFoldDB" id="A0A9D1XE97"/>
<proteinExistence type="inferred from homology"/>
<reference evidence="11" key="1">
    <citation type="journal article" date="2021" name="PeerJ">
        <title>Extensive microbial diversity within the chicken gut microbiome revealed by metagenomics and culture.</title>
        <authorList>
            <person name="Gilroy R."/>
            <person name="Ravi A."/>
            <person name="Getino M."/>
            <person name="Pursley I."/>
            <person name="Horton D.L."/>
            <person name="Alikhan N.F."/>
            <person name="Baker D."/>
            <person name="Gharbi K."/>
            <person name="Hall N."/>
            <person name="Watson M."/>
            <person name="Adriaenssens E.M."/>
            <person name="Foster-Nyarko E."/>
            <person name="Jarju S."/>
            <person name="Secka A."/>
            <person name="Antonio M."/>
            <person name="Oren A."/>
            <person name="Chaudhuri R.R."/>
            <person name="La Ragione R."/>
            <person name="Hildebrand F."/>
            <person name="Pallen M.J."/>
        </authorList>
    </citation>
    <scope>NUCLEOTIDE SEQUENCE</scope>
    <source>
        <strain evidence="11">CHK183-1962</strain>
    </source>
</reference>
<dbReference type="PANTHER" id="PTHR43823:SF3">
    <property type="entry name" value="MULTIDRUG EXPORT PROTEIN MEPA"/>
    <property type="match status" value="1"/>
</dbReference>
<dbReference type="GO" id="GO:0005886">
    <property type="term" value="C:plasma membrane"/>
    <property type="evidence" value="ECO:0007669"/>
    <property type="project" value="UniProtKB-SubCell"/>
</dbReference>
<feature type="transmembrane region" description="Helical" evidence="10">
    <location>
        <begin position="196"/>
        <end position="219"/>
    </location>
</feature>
<feature type="transmembrane region" description="Helical" evidence="10">
    <location>
        <begin position="273"/>
        <end position="291"/>
    </location>
</feature>
<evidence type="ECO:0000256" key="9">
    <source>
        <dbReference type="ARBA" id="ARBA00023251"/>
    </source>
</evidence>
<keyword evidence="4" id="KW-0813">Transport</keyword>
<comment type="similarity">
    <text evidence="2">Belongs to the multi antimicrobial extrusion (MATE) (TC 2.A.66.1) family. MepA subfamily.</text>
</comment>
<keyword evidence="5" id="KW-1003">Cell membrane</keyword>
<evidence type="ECO:0000313" key="12">
    <source>
        <dbReference type="Proteomes" id="UP000886890"/>
    </source>
</evidence>